<dbReference type="EMBL" id="FQYY01000005">
    <property type="protein sequence ID" value="SHI89752.1"/>
    <property type="molecule type" value="Genomic_DNA"/>
</dbReference>
<dbReference type="InterPro" id="IPR004879">
    <property type="entry name" value="Ssp411-like_TRX"/>
</dbReference>
<dbReference type="Proteomes" id="UP000184225">
    <property type="component" value="Unassembled WGS sequence"/>
</dbReference>
<dbReference type="InterPro" id="IPR024705">
    <property type="entry name" value="Ssp411"/>
</dbReference>
<accession>A0A1M6EWF1</accession>
<dbReference type="PANTHER" id="PTHR42899:SF1">
    <property type="entry name" value="SPERMATOGENESIS-ASSOCIATED PROTEIN 20"/>
    <property type="match status" value="1"/>
</dbReference>
<dbReference type="InterPro" id="IPR008928">
    <property type="entry name" value="6-hairpin_glycosidase_sf"/>
</dbReference>
<reference evidence="2 3" key="1">
    <citation type="submission" date="2016-11" db="EMBL/GenBank/DDBJ databases">
        <authorList>
            <person name="Jaros S."/>
            <person name="Januszkiewicz K."/>
            <person name="Wedrychowicz H."/>
        </authorList>
    </citation>
    <scope>NUCLEOTIDE SEQUENCE [LARGE SCALE GENOMIC DNA]</scope>
    <source>
        <strain evidence="2 3">DSM 21425</strain>
    </source>
</reference>
<feature type="domain" description="Spermatogenesis-associated protein 20-like TRX" evidence="1">
    <location>
        <begin position="6"/>
        <end position="160"/>
    </location>
</feature>
<dbReference type="STRING" id="579105.SAMN04488096_105297"/>
<dbReference type="OrthoDB" id="9762614at2"/>
<protein>
    <recommendedName>
        <fullName evidence="1">Spermatogenesis-associated protein 20-like TRX domain-containing protein</fullName>
    </recommendedName>
</protein>
<dbReference type="SUPFAM" id="SSF52833">
    <property type="entry name" value="Thioredoxin-like"/>
    <property type="match status" value="1"/>
</dbReference>
<evidence type="ECO:0000313" key="3">
    <source>
        <dbReference type="Proteomes" id="UP000184225"/>
    </source>
</evidence>
<dbReference type="InterPro" id="IPR036249">
    <property type="entry name" value="Thioredoxin-like_sf"/>
</dbReference>
<dbReference type="PIRSF" id="PIRSF006402">
    <property type="entry name" value="UCP006402_thioredoxin"/>
    <property type="match status" value="1"/>
</dbReference>
<dbReference type="Gene3D" id="3.40.30.10">
    <property type="entry name" value="Glutaredoxin"/>
    <property type="match status" value="1"/>
</dbReference>
<dbReference type="RefSeq" id="WP_073150850.1">
    <property type="nucleotide sequence ID" value="NZ_FQYY01000005.1"/>
</dbReference>
<evidence type="ECO:0000313" key="2">
    <source>
        <dbReference type="EMBL" id="SHI89752.1"/>
    </source>
</evidence>
<dbReference type="Gene3D" id="1.50.10.20">
    <property type="match status" value="1"/>
</dbReference>
<dbReference type="PANTHER" id="PTHR42899">
    <property type="entry name" value="SPERMATOGENESIS-ASSOCIATED PROTEIN 20"/>
    <property type="match status" value="1"/>
</dbReference>
<gene>
    <name evidence="2" type="ORF">SAMN04488096_105297</name>
</gene>
<dbReference type="CDD" id="cd02955">
    <property type="entry name" value="SSP411"/>
    <property type="match status" value="1"/>
</dbReference>
<organism evidence="2 3">
    <name type="scientific">Mesonia phycicola</name>
    <dbReference type="NCBI Taxonomy" id="579105"/>
    <lineage>
        <taxon>Bacteria</taxon>
        <taxon>Pseudomonadati</taxon>
        <taxon>Bacteroidota</taxon>
        <taxon>Flavobacteriia</taxon>
        <taxon>Flavobacteriales</taxon>
        <taxon>Flavobacteriaceae</taxon>
        <taxon>Mesonia</taxon>
    </lineage>
</organism>
<evidence type="ECO:0000259" key="1">
    <source>
        <dbReference type="Pfam" id="PF03190"/>
    </source>
</evidence>
<dbReference type="AlphaFoldDB" id="A0A1M6EWF1"/>
<dbReference type="SUPFAM" id="SSF48208">
    <property type="entry name" value="Six-hairpin glycosidases"/>
    <property type="match status" value="1"/>
</dbReference>
<dbReference type="GO" id="GO:0005975">
    <property type="term" value="P:carbohydrate metabolic process"/>
    <property type="evidence" value="ECO:0007669"/>
    <property type="project" value="InterPro"/>
</dbReference>
<keyword evidence="3" id="KW-1185">Reference proteome</keyword>
<proteinExistence type="predicted"/>
<name>A0A1M6EWF1_9FLAO</name>
<dbReference type="Pfam" id="PF03190">
    <property type="entry name" value="Thioredox_DsbH"/>
    <property type="match status" value="1"/>
</dbReference>
<sequence>MKQLENLLSKETSPYLLQHANNPVAWQSWNDSILKFAKDNNKLLLISIGYSACHWCHVMEHECFENKEVANLMNENFINIKVDREEHPDVDHIYMNALQIMTGHGGWPLNIIALPDGRPVWGATYLPTKKWMGSLYQLRDLFNQAPEQMEDYANKLSSGIKQLNTIVKATPSENLFQKTYLQQITTSWEDKFDWENGGFKGAPKFMMPNNLLFLLEYASSEKNTTLLDFVEKSLLKMAQRGVYDTLGGGFSRYTVDEKWHIPHFEKMLYDNAQLIELYSNAYAFFKVKKFKQVVEESINFIQRKLTHPKGYFFSALDADSLTISNQKEEGAFYCWTKKELQEILNDDFEIFAAYYNVNTTGLWEHNKYVLFQTESNDTIAQKFNITTNELQIKIQHSKNKLFKIREKRTAPDLDDKGLTSWNSLMIKAYAKAYQVFQKEEYLNAATKATQFITDNLLDENYNLLRSYKNNIKSCLEDYALFIEALIELYQSNYDDKYLLLAEKLTKIVKSKFYDEESGLFYYTAKEVKLIQRSIETQDNVIPSSNSVMAKNLFYLGKYFLCQEWVKTSEIMLSTILPNITDYYSGYSNWLSLYLKLANPFYEIVIAGENTKKEVKKIQQHFLPNKIIALSTSNLKLTNNKSSNNLSIFACRENYCNKPQNDINEVISMLQNEV</sequence>